<evidence type="ECO:0000256" key="1">
    <source>
        <dbReference type="SAM" id="MobiDB-lite"/>
    </source>
</evidence>
<dbReference type="Proteomes" id="UP000620124">
    <property type="component" value="Unassembled WGS sequence"/>
</dbReference>
<dbReference type="AlphaFoldDB" id="A0A8H7CLR8"/>
<dbReference type="EMBL" id="JACAZI010000019">
    <property type="protein sequence ID" value="KAF7340018.1"/>
    <property type="molecule type" value="Genomic_DNA"/>
</dbReference>
<evidence type="ECO:0000313" key="3">
    <source>
        <dbReference type="Proteomes" id="UP000620124"/>
    </source>
</evidence>
<name>A0A8H7CLR8_9AGAR</name>
<keyword evidence="3" id="KW-1185">Reference proteome</keyword>
<dbReference type="OrthoDB" id="3005611at2759"/>
<accession>A0A8H7CLR8</accession>
<evidence type="ECO:0000313" key="2">
    <source>
        <dbReference type="EMBL" id="KAF7340018.1"/>
    </source>
</evidence>
<feature type="region of interest" description="Disordered" evidence="1">
    <location>
        <begin position="110"/>
        <end position="139"/>
    </location>
</feature>
<reference evidence="2" key="1">
    <citation type="submission" date="2020-05" db="EMBL/GenBank/DDBJ databases">
        <title>Mycena genomes resolve the evolution of fungal bioluminescence.</title>
        <authorList>
            <person name="Tsai I.J."/>
        </authorList>
    </citation>
    <scope>NUCLEOTIDE SEQUENCE</scope>
    <source>
        <strain evidence="2">CCC161011</strain>
    </source>
</reference>
<organism evidence="2 3">
    <name type="scientific">Mycena venus</name>
    <dbReference type="NCBI Taxonomy" id="2733690"/>
    <lineage>
        <taxon>Eukaryota</taxon>
        <taxon>Fungi</taxon>
        <taxon>Dikarya</taxon>
        <taxon>Basidiomycota</taxon>
        <taxon>Agaricomycotina</taxon>
        <taxon>Agaricomycetes</taxon>
        <taxon>Agaricomycetidae</taxon>
        <taxon>Agaricales</taxon>
        <taxon>Marasmiineae</taxon>
        <taxon>Mycenaceae</taxon>
        <taxon>Mycena</taxon>
    </lineage>
</organism>
<sequence>MLMERRKREVQRAQHNHNIVVTFSGPAHVDLDIKVDNNAENISEEEDGCPAPLPFAPSTPVSLCGGGTEPCCPLPTKKLVSDAFFDYPGTRCVSPCSDINGEEGSECDYAEHTSTSTSISSDRPRCSSPTGWEFEDDESDEELRECRAVISALFQQD</sequence>
<proteinExistence type="predicted"/>
<protein>
    <submittedName>
        <fullName evidence="2">Uncharacterized protein</fullName>
    </submittedName>
</protein>
<gene>
    <name evidence="2" type="ORF">MVEN_01919500</name>
</gene>
<feature type="compositionally biased region" description="Polar residues" evidence="1">
    <location>
        <begin position="112"/>
        <end position="121"/>
    </location>
</feature>
<comment type="caution">
    <text evidence="2">The sequence shown here is derived from an EMBL/GenBank/DDBJ whole genome shotgun (WGS) entry which is preliminary data.</text>
</comment>